<protein>
    <submittedName>
        <fullName evidence="1">Phytoene/squalene synthase family protein</fullName>
    </submittedName>
</protein>
<organism evidence="1 2">
    <name type="scientific">Antarcticirhabdus aurantiaca</name>
    <dbReference type="NCBI Taxonomy" id="2606717"/>
    <lineage>
        <taxon>Bacteria</taxon>
        <taxon>Pseudomonadati</taxon>
        <taxon>Pseudomonadota</taxon>
        <taxon>Alphaproteobacteria</taxon>
        <taxon>Hyphomicrobiales</taxon>
        <taxon>Aurantimonadaceae</taxon>
        <taxon>Antarcticirhabdus</taxon>
    </lineage>
</organism>
<reference evidence="1" key="1">
    <citation type="submission" date="2022-11" db="EMBL/GenBank/DDBJ databases">
        <title>beta-Carotene-producing bacterium, Jeongeuplla avenae sp. nov., alleviates the salt stress of Arabidopsis seedlings.</title>
        <authorList>
            <person name="Jiang L."/>
            <person name="Lee J."/>
        </authorList>
    </citation>
    <scope>NUCLEOTIDE SEQUENCE</scope>
    <source>
        <strain evidence="1">DY_R2A_6</strain>
    </source>
</reference>
<evidence type="ECO:0000313" key="2">
    <source>
        <dbReference type="Proteomes" id="UP001163223"/>
    </source>
</evidence>
<dbReference type="Proteomes" id="UP001163223">
    <property type="component" value="Chromosome"/>
</dbReference>
<keyword evidence="2" id="KW-1185">Reference proteome</keyword>
<evidence type="ECO:0000313" key="1">
    <source>
        <dbReference type="EMBL" id="WAJ31119.1"/>
    </source>
</evidence>
<proteinExistence type="predicted"/>
<sequence length="278" mass="29479">MDIPQAAVAECERIVREAGPDRAVSLGFAPREKQPGLLALYAFDIEAGRVRDHVSQPLAGEIRLQWWRDRIAAAAAVEAAGHPVADALLATIRAHALPVDALDRYVEARIFDLYDDPMPDRAAFEAYAGETQSAILMLAAMILDSEAAPGAAEAAGHGGVALAAVQAIRRLPIARRRGPIVLPGDLLAAAGCSAEALQGGDAQAGGRAVLAMADFAEEHWRAFEAVAKPPSLRPALLPVSLVPSLLRKVRADPAACLERSVEIGALARLARYWRAMRG</sequence>
<accession>A0ACD4NWR4</accession>
<gene>
    <name evidence="1" type="ORF">OXU80_13340</name>
</gene>
<name>A0ACD4NWR4_9HYPH</name>
<dbReference type="EMBL" id="CP113520">
    <property type="protein sequence ID" value="WAJ31119.1"/>
    <property type="molecule type" value="Genomic_DNA"/>
</dbReference>